<proteinExistence type="predicted"/>
<name>A0A9W6K392_9HYPH</name>
<feature type="compositionally biased region" description="Basic and acidic residues" evidence="1">
    <location>
        <begin position="128"/>
        <end position="139"/>
    </location>
</feature>
<feature type="region of interest" description="Disordered" evidence="1">
    <location>
        <begin position="119"/>
        <end position="166"/>
    </location>
</feature>
<reference evidence="2" key="1">
    <citation type="journal article" date="2014" name="Int. J. Syst. Evol. Microbiol.">
        <title>Complete genome sequence of Corynebacterium casei LMG S-19264T (=DSM 44701T), isolated from a smear-ripened cheese.</title>
        <authorList>
            <consortium name="US DOE Joint Genome Institute (JGI-PGF)"/>
            <person name="Walter F."/>
            <person name="Albersmeier A."/>
            <person name="Kalinowski J."/>
            <person name="Ruckert C."/>
        </authorList>
    </citation>
    <scope>NUCLEOTIDE SEQUENCE</scope>
    <source>
        <strain evidence="2">VKM B-2789</strain>
    </source>
</reference>
<dbReference type="EMBL" id="BSFM01000021">
    <property type="protein sequence ID" value="GLK86674.1"/>
    <property type="molecule type" value="Genomic_DNA"/>
</dbReference>
<keyword evidence="3" id="KW-1185">Reference proteome</keyword>
<dbReference type="Proteomes" id="UP001143330">
    <property type="component" value="Unassembled WGS sequence"/>
</dbReference>
<dbReference type="AlphaFoldDB" id="A0A9W6K392"/>
<gene>
    <name evidence="2" type="ORF">GCM10017653_47440</name>
</gene>
<reference evidence="2" key="2">
    <citation type="submission" date="2023-01" db="EMBL/GenBank/DDBJ databases">
        <authorList>
            <person name="Sun Q."/>
            <person name="Evtushenko L."/>
        </authorList>
    </citation>
    <scope>NUCLEOTIDE SEQUENCE</scope>
    <source>
        <strain evidence="2">VKM B-2789</strain>
    </source>
</reference>
<feature type="region of interest" description="Disordered" evidence="1">
    <location>
        <begin position="1"/>
        <end position="39"/>
    </location>
</feature>
<comment type="caution">
    <text evidence="2">The sequence shown here is derived from an EMBL/GenBank/DDBJ whole genome shotgun (WGS) entry which is preliminary data.</text>
</comment>
<evidence type="ECO:0000313" key="2">
    <source>
        <dbReference type="EMBL" id="GLK86674.1"/>
    </source>
</evidence>
<evidence type="ECO:0000256" key="1">
    <source>
        <dbReference type="SAM" id="MobiDB-lite"/>
    </source>
</evidence>
<accession>A0A9W6K392</accession>
<dbReference type="RefSeq" id="WP_213363708.1">
    <property type="nucleotide sequence ID" value="NZ_BSFM01000021.1"/>
</dbReference>
<organism evidence="2 3">
    <name type="scientific">Ancylobacter defluvii</name>
    <dbReference type="NCBI Taxonomy" id="1282440"/>
    <lineage>
        <taxon>Bacteria</taxon>
        <taxon>Pseudomonadati</taxon>
        <taxon>Pseudomonadota</taxon>
        <taxon>Alphaproteobacteria</taxon>
        <taxon>Hyphomicrobiales</taxon>
        <taxon>Xanthobacteraceae</taxon>
        <taxon>Ancylobacter</taxon>
    </lineage>
</organism>
<protein>
    <submittedName>
        <fullName evidence="2">Uncharacterized protein</fullName>
    </submittedName>
</protein>
<sequence length="166" mass="18310">MPASKEKSPGAPTRRARKPTATPLKAARGRPTFKPTDENRKMVEAMAAYGVREDEIADIMDIDPKTLRKHFRRELDLGHIKANVKVAESLYQTAIKGGREGVTAAIFWLKTRAGWSEYMSPPAPPPRPPKEAKIGKKEAALQAARNPDKSTSMGELMARRVAGKVH</sequence>
<evidence type="ECO:0000313" key="3">
    <source>
        <dbReference type="Proteomes" id="UP001143330"/>
    </source>
</evidence>